<accession>A0AAY5ELD5</accession>
<keyword evidence="13" id="KW-0539">Nucleus</keyword>
<dbReference type="Gene3D" id="3.30.70.330">
    <property type="match status" value="4"/>
</dbReference>
<dbReference type="GO" id="GO:0008380">
    <property type="term" value="P:RNA splicing"/>
    <property type="evidence" value="ECO:0007669"/>
    <property type="project" value="UniProtKB-KW"/>
</dbReference>
<organism evidence="16 17">
    <name type="scientific">Electrophorus electricus</name>
    <name type="common">Electric eel</name>
    <name type="synonym">Gymnotus electricus</name>
    <dbReference type="NCBI Taxonomy" id="8005"/>
    <lineage>
        <taxon>Eukaryota</taxon>
        <taxon>Metazoa</taxon>
        <taxon>Chordata</taxon>
        <taxon>Craniata</taxon>
        <taxon>Vertebrata</taxon>
        <taxon>Euteleostomi</taxon>
        <taxon>Actinopterygii</taxon>
        <taxon>Neopterygii</taxon>
        <taxon>Teleostei</taxon>
        <taxon>Ostariophysi</taxon>
        <taxon>Gymnotiformes</taxon>
        <taxon>Gymnotoidei</taxon>
        <taxon>Gymnotidae</taxon>
        <taxon>Electrophorus</taxon>
    </lineage>
</organism>
<dbReference type="PANTHER" id="PTHR15592">
    <property type="entry name" value="MATRIN 3/NUCLEAR PROTEIN 220-RELATED"/>
    <property type="match status" value="1"/>
</dbReference>
<dbReference type="GO" id="GO:0005634">
    <property type="term" value="C:nucleus"/>
    <property type="evidence" value="ECO:0007669"/>
    <property type="project" value="UniProtKB-SubCell"/>
</dbReference>
<feature type="domain" description="RRM" evidence="15">
    <location>
        <begin position="387"/>
        <end position="463"/>
    </location>
</feature>
<keyword evidence="10" id="KW-0007">Acetylation</keyword>
<dbReference type="Pfam" id="PF22976">
    <property type="entry name" value="RRM_10"/>
    <property type="match status" value="1"/>
</dbReference>
<dbReference type="InterPro" id="IPR035979">
    <property type="entry name" value="RBD_domain_sf"/>
</dbReference>
<feature type="domain" description="RRM" evidence="15">
    <location>
        <begin position="506"/>
        <end position="581"/>
    </location>
</feature>
<dbReference type="AlphaFoldDB" id="A0AAY5ELD5"/>
<dbReference type="PROSITE" id="PS50102">
    <property type="entry name" value="RRM"/>
    <property type="match status" value="4"/>
</dbReference>
<dbReference type="InterPro" id="IPR055204">
    <property type="entry name" value="HNRNPL_RRM"/>
</dbReference>
<comment type="subcellular location">
    <subcellularLocation>
        <location evidence="1">Nucleus</location>
    </subcellularLocation>
</comment>
<gene>
    <name evidence="16" type="primary">ptbp1b</name>
</gene>
<keyword evidence="9 14" id="KW-0694">RNA-binding</keyword>
<keyword evidence="8" id="KW-0832">Ubl conjugation</keyword>
<evidence type="ECO:0000256" key="10">
    <source>
        <dbReference type="ARBA" id="ARBA00022990"/>
    </source>
</evidence>
<evidence type="ECO:0000256" key="13">
    <source>
        <dbReference type="ARBA" id="ARBA00023242"/>
    </source>
</evidence>
<dbReference type="InterPro" id="IPR000504">
    <property type="entry name" value="RRM_dom"/>
</dbReference>
<evidence type="ECO:0000256" key="2">
    <source>
        <dbReference type="ARBA" id="ARBA00019540"/>
    </source>
</evidence>
<dbReference type="FunFam" id="3.30.70.330:FF:000032">
    <property type="entry name" value="Polypyrimidine tract-binding protein 2 isoform 1"/>
    <property type="match status" value="1"/>
</dbReference>
<evidence type="ECO:0000313" key="16">
    <source>
        <dbReference type="Ensembl" id="ENSEEEP00000057723.1"/>
    </source>
</evidence>
<dbReference type="CDD" id="cd12693">
    <property type="entry name" value="RRM2_PTBP1_like"/>
    <property type="match status" value="1"/>
</dbReference>
<dbReference type="GeneTree" id="ENSGT01050000244924"/>
<proteinExistence type="predicted"/>
<reference evidence="16" key="3">
    <citation type="submission" date="2025-09" db="UniProtKB">
        <authorList>
            <consortium name="Ensembl"/>
        </authorList>
    </citation>
    <scope>IDENTIFICATION</scope>
</reference>
<keyword evidence="17" id="KW-1185">Reference proteome</keyword>
<keyword evidence="6" id="KW-0507">mRNA processing</keyword>
<evidence type="ECO:0000256" key="1">
    <source>
        <dbReference type="ARBA" id="ARBA00004123"/>
    </source>
</evidence>
<evidence type="ECO:0000256" key="14">
    <source>
        <dbReference type="PROSITE-ProRule" id="PRU00176"/>
    </source>
</evidence>
<keyword evidence="3" id="KW-0678">Repressor</keyword>
<dbReference type="FunFam" id="3.30.70.330:FF:000036">
    <property type="entry name" value="polypyrimidine tract-binding protein 1 isoform X2"/>
    <property type="match status" value="1"/>
</dbReference>
<sequence length="583" mass="63382">MVLIEPCSSGILNVWWRVCACGLLSWVIDSSGHMEWSQCLQSILRGSDELFSCVSNGPYIMSSAANGNDSKKFKGDIRSPGIPSRVIHVRKLPADINEAEVISLGLPFGKVTNLLMLKGKNQAFLEMNTEEAAQTMVSYYSSVTPVIRNHPIFMQYSNHKELKTDNSPNQVRAQAALQAVNAVQTGSMAIAGVDPTGATGPSPVLRVIVENLFYPVTLDVLHQIFSKFGTVLKVITFTKNNQFQALLQFADGITAQHAKLALDGQNIYNACCTLRISFSKLTSLNVKYNNDKSRDYTRPDLPTGDGQPALEHHAMAAAAFATPGIISAAPYASAHAFPPAFAIQQAAGLTMPGVPGALASLAIPGAAAAAAAAAGRLGFPSLSGGHCVMLVSNLNPEVRDILTYYFMFCLGVYGDVIRVKIMFNKKENALVQMADATQAQLAMSHLNGQKLYGRALRITLSKHTTVQLPREGHEDQGLTKDYSNSPLHRFKKPGSKNYSNIFPPSSTLHLSNIPPSVVEDDLKMLFASSGALVKNFKFFQKDRKMALIQMSSVEEAIESLIEFHNHDLGENHHLRVSFSKSTI</sequence>
<keyword evidence="7" id="KW-0677">Repeat</keyword>
<evidence type="ECO:0000256" key="5">
    <source>
        <dbReference type="ARBA" id="ARBA00022553"/>
    </source>
</evidence>
<dbReference type="CDD" id="cd12777">
    <property type="entry name" value="RRM1_PTBP1"/>
    <property type="match status" value="1"/>
</dbReference>
<dbReference type="NCBIfam" id="TIGR01649">
    <property type="entry name" value="hnRNP-L_PTB"/>
    <property type="match status" value="1"/>
</dbReference>
<dbReference type="InterPro" id="IPR035000">
    <property type="entry name" value="PTBP1_RRM1"/>
</dbReference>
<reference evidence="16" key="2">
    <citation type="submission" date="2025-08" db="UniProtKB">
        <authorList>
            <consortium name="Ensembl"/>
        </authorList>
    </citation>
    <scope>IDENTIFICATION</scope>
</reference>
<dbReference type="GO" id="GO:0003723">
    <property type="term" value="F:RNA binding"/>
    <property type="evidence" value="ECO:0007669"/>
    <property type="project" value="UniProtKB-UniRule"/>
</dbReference>
<dbReference type="InterPro" id="IPR012677">
    <property type="entry name" value="Nucleotide-bd_a/b_plait_sf"/>
</dbReference>
<evidence type="ECO:0000256" key="6">
    <source>
        <dbReference type="ARBA" id="ARBA00022664"/>
    </source>
</evidence>
<dbReference type="FunFam" id="3.30.70.330:FF:000018">
    <property type="entry name" value="Polypyrimidine tract-binding protein 2 isoform 1"/>
    <property type="match status" value="1"/>
</dbReference>
<dbReference type="SMART" id="SM00360">
    <property type="entry name" value="RRM"/>
    <property type="match status" value="4"/>
</dbReference>
<evidence type="ECO:0000256" key="12">
    <source>
        <dbReference type="ARBA" id="ARBA00023187"/>
    </source>
</evidence>
<dbReference type="GO" id="GO:0006397">
    <property type="term" value="P:mRNA processing"/>
    <property type="evidence" value="ECO:0007669"/>
    <property type="project" value="UniProtKB-KW"/>
</dbReference>
<evidence type="ECO:0000256" key="7">
    <source>
        <dbReference type="ARBA" id="ARBA00022737"/>
    </source>
</evidence>
<dbReference type="InterPro" id="IPR021790">
    <property type="entry name" value="PTBP1-like_RRM2"/>
</dbReference>
<feature type="domain" description="RRM" evidence="15">
    <location>
        <begin position="85"/>
        <end position="169"/>
    </location>
</feature>
<feature type="domain" description="RRM" evidence="15">
    <location>
        <begin position="205"/>
        <end position="281"/>
    </location>
</feature>
<evidence type="ECO:0000256" key="11">
    <source>
        <dbReference type="ARBA" id="ARBA00023159"/>
    </source>
</evidence>
<evidence type="ECO:0000256" key="3">
    <source>
        <dbReference type="ARBA" id="ARBA00022491"/>
    </source>
</evidence>
<evidence type="ECO:0000256" key="8">
    <source>
        <dbReference type="ARBA" id="ARBA00022843"/>
    </source>
</evidence>
<evidence type="ECO:0000313" key="17">
    <source>
        <dbReference type="Proteomes" id="UP000314983"/>
    </source>
</evidence>
<evidence type="ECO:0000256" key="4">
    <source>
        <dbReference type="ARBA" id="ARBA00022499"/>
    </source>
</evidence>
<dbReference type="Pfam" id="PF11835">
    <property type="entry name" value="RRM_8"/>
    <property type="match status" value="1"/>
</dbReference>
<keyword evidence="11" id="KW-0010">Activator</keyword>
<dbReference type="Proteomes" id="UP000314983">
    <property type="component" value="Chromosome 26"/>
</dbReference>
<keyword evidence="12" id="KW-0508">mRNA splicing</keyword>
<dbReference type="Pfam" id="PF13893">
    <property type="entry name" value="RRM_5"/>
    <property type="match status" value="1"/>
</dbReference>
<keyword evidence="4" id="KW-1017">Isopeptide bond</keyword>
<protein>
    <recommendedName>
        <fullName evidence="2">Polypyrimidine tract-binding protein 1</fullName>
    </recommendedName>
</protein>
<dbReference type="FunFam" id="3.30.70.330:FF:000341">
    <property type="entry name" value="Hephaestus, isoform C"/>
    <property type="match status" value="1"/>
</dbReference>
<keyword evidence="5" id="KW-0597">Phosphoprotein</keyword>
<dbReference type="InterPro" id="IPR006536">
    <property type="entry name" value="HnRNP-L/PTB"/>
</dbReference>
<evidence type="ECO:0000256" key="9">
    <source>
        <dbReference type="ARBA" id="ARBA00022884"/>
    </source>
</evidence>
<name>A0AAY5ELD5_ELEEL</name>
<dbReference type="SUPFAM" id="SSF54928">
    <property type="entry name" value="RNA-binding domain, RBD"/>
    <property type="match status" value="4"/>
</dbReference>
<reference evidence="16 17" key="1">
    <citation type="submission" date="2020-05" db="EMBL/GenBank/DDBJ databases">
        <title>Electrophorus electricus (electric eel) genome, fEleEle1, primary haplotype.</title>
        <authorList>
            <person name="Myers G."/>
            <person name="Meyer A."/>
            <person name="Fedrigo O."/>
            <person name="Formenti G."/>
            <person name="Rhie A."/>
            <person name="Tracey A."/>
            <person name="Sims Y."/>
            <person name="Jarvis E.D."/>
        </authorList>
    </citation>
    <scope>NUCLEOTIDE SEQUENCE [LARGE SCALE GENOMIC DNA]</scope>
</reference>
<evidence type="ECO:0000259" key="15">
    <source>
        <dbReference type="PROSITE" id="PS50102"/>
    </source>
</evidence>
<dbReference type="Ensembl" id="ENSEEET00000065283.1">
    <property type="protein sequence ID" value="ENSEEEP00000057723.1"/>
    <property type="gene ID" value="ENSEEEG00000024237.2"/>
</dbReference>